<dbReference type="NCBIfam" id="NF033233">
    <property type="entry name" value="twin_helix"/>
    <property type="match status" value="1"/>
</dbReference>
<dbReference type="KEGG" id="pbr:PB2503_13314"/>
<proteinExistence type="predicted"/>
<dbReference type="HOGENOM" id="CLU_186083_0_0_5"/>
<evidence type="ECO:0000256" key="4">
    <source>
        <dbReference type="SAM" id="Phobius"/>
    </source>
</evidence>
<protein>
    <recommendedName>
        <fullName evidence="5">HIG1 domain-containing protein</fullName>
    </recommendedName>
</protein>
<dbReference type="Pfam" id="PF04588">
    <property type="entry name" value="HIG_1_N"/>
    <property type="match status" value="1"/>
</dbReference>
<evidence type="ECO:0000313" key="6">
    <source>
        <dbReference type="EMBL" id="ADM10700.1"/>
    </source>
</evidence>
<feature type="domain" description="HIG1" evidence="5">
    <location>
        <begin position="4"/>
        <end position="93"/>
    </location>
</feature>
<accession>E0TGU1</accession>
<reference evidence="7" key="1">
    <citation type="submission" date="2010-08" db="EMBL/GenBank/DDBJ databases">
        <title>Genome sequence of Parvularcula bermudensis HTCC2503.</title>
        <authorList>
            <person name="Kang D.-M."/>
            <person name="Oh H.-M."/>
            <person name="Cho J.-C."/>
        </authorList>
    </citation>
    <scope>NUCLEOTIDE SEQUENCE [LARGE SCALE GENOMIC DNA]</scope>
    <source>
        <strain evidence="7">ATCC BAA-594 / HTCC2503 / KCTC 12087</strain>
    </source>
</reference>
<feature type="transmembrane region" description="Helical" evidence="4">
    <location>
        <begin position="72"/>
        <end position="90"/>
    </location>
</feature>
<name>E0TGU1_PARBH</name>
<feature type="transmembrane region" description="Helical" evidence="4">
    <location>
        <begin position="29"/>
        <end position="51"/>
    </location>
</feature>
<evidence type="ECO:0000313" key="7">
    <source>
        <dbReference type="Proteomes" id="UP000001302"/>
    </source>
</evidence>
<evidence type="ECO:0000259" key="5">
    <source>
        <dbReference type="PROSITE" id="PS51503"/>
    </source>
</evidence>
<organism evidence="6 7">
    <name type="scientific">Parvularcula bermudensis (strain ATCC BAA-594 / HTCC2503 / KCTC 12087)</name>
    <dbReference type="NCBI Taxonomy" id="314260"/>
    <lineage>
        <taxon>Bacteria</taxon>
        <taxon>Pseudomonadati</taxon>
        <taxon>Pseudomonadota</taxon>
        <taxon>Alphaproteobacteria</taxon>
        <taxon>Parvularculales</taxon>
        <taxon>Parvularculaceae</taxon>
        <taxon>Parvularcula</taxon>
    </lineage>
</organism>
<dbReference type="Proteomes" id="UP000001302">
    <property type="component" value="Chromosome"/>
</dbReference>
<dbReference type="STRING" id="314260.PB2503_13314"/>
<keyword evidence="3 4" id="KW-0472">Membrane</keyword>
<sequence length="93" mass="10089">MTRANDAGSFPSWLPPLSISQEDLSMTNVLLYFLIPLAVLATTIALGFGIYSLAKGGHFAKEHSNKLMRLRVMFQGIALLLMALLVVLLGNQG</sequence>
<keyword evidence="7" id="KW-1185">Reference proteome</keyword>
<keyword evidence="1 4" id="KW-0812">Transmembrane</keyword>
<dbReference type="EMBL" id="CP002156">
    <property type="protein sequence ID" value="ADM10700.1"/>
    <property type="molecule type" value="Genomic_DNA"/>
</dbReference>
<reference evidence="6 7" key="2">
    <citation type="journal article" date="2011" name="J. Bacteriol.">
        <title>Complete genome sequence of strain HTCC2503T of Parvularcula bermudensis, the type species of the order "Parvularculales" in the class Alphaproteobacteria.</title>
        <authorList>
            <person name="Oh H.M."/>
            <person name="Kang I."/>
            <person name="Vergin K.L."/>
            <person name="Kang D."/>
            <person name="Rhee K.H."/>
            <person name="Giovannoni S.J."/>
            <person name="Cho J.C."/>
        </authorList>
    </citation>
    <scope>NUCLEOTIDE SEQUENCE [LARGE SCALE GENOMIC DNA]</scope>
    <source>
        <strain evidence="7">ATCC BAA-594 / HTCC2503 / KCTC 12087</strain>
    </source>
</reference>
<dbReference type="AlphaFoldDB" id="E0TGU1"/>
<dbReference type="Gene3D" id="6.10.140.1320">
    <property type="match status" value="1"/>
</dbReference>
<evidence type="ECO:0000256" key="2">
    <source>
        <dbReference type="ARBA" id="ARBA00022989"/>
    </source>
</evidence>
<keyword evidence="2 4" id="KW-1133">Transmembrane helix</keyword>
<evidence type="ECO:0000256" key="1">
    <source>
        <dbReference type="ARBA" id="ARBA00022692"/>
    </source>
</evidence>
<gene>
    <name evidence="6" type="ordered locus">PB2503_13314</name>
</gene>
<dbReference type="PROSITE" id="PS51503">
    <property type="entry name" value="HIG1"/>
    <property type="match status" value="1"/>
</dbReference>
<evidence type="ECO:0000256" key="3">
    <source>
        <dbReference type="ARBA" id="ARBA00023136"/>
    </source>
</evidence>
<dbReference type="InterPro" id="IPR007667">
    <property type="entry name" value="Hypoxia_induced_domain"/>
</dbReference>